<keyword evidence="1" id="KW-0472">Membrane</keyword>
<gene>
    <name evidence="2" type="ORF">SAMN05444410_10363</name>
</gene>
<keyword evidence="1" id="KW-0812">Transmembrane</keyword>
<evidence type="ECO:0000256" key="1">
    <source>
        <dbReference type="SAM" id="Phobius"/>
    </source>
</evidence>
<feature type="transmembrane region" description="Helical" evidence="1">
    <location>
        <begin position="46"/>
        <end position="64"/>
    </location>
</feature>
<keyword evidence="3" id="KW-1185">Reference proteome</keyword>
<reference evidence="2 3" key="1">
    <citation type="submission" date="2016-10" db="EMBL/GenBank/DDBJ databases">
        <authorList>
            <person name="Varghese N."/>
            <person name="Submissions S."/>
        </authorList>
    </citation>
    <scope>NUCLEOTIDE SEQUENCE [LARGE SCALE GENOMIC DNA]</scope>
    <source>
        <strain evidence="2 3">DSM 25353</strain>
    </source>
</reference>
<evidence type="ECO:0000313" key="3">
    <source>
        <dbReference type="Proteomes" id="UP000198711"/>
    </source>
</evidence>
<dbReference type="Proteomes" id="UP000198711">
    <property type="component" value="Unassembled WGS sequence"/>
</dbReference>
<dbReference type="RefSeq" id="WP_026773784.1">
    <property type="nucleotide sequence ID" value="NZ_FNNO01000003.1"/>
</dbReference>
<dbReference type="AlphaFoldDB" id="A0A8X8IEM1"/>
<keyword evidence="1" id="KW-1133">Transmembrane helix</keyword>
<accession>A0A8X8IEM1</accession>
<comment type="caution">
    <text evidence="2">The sequence shown here is derived from an EMBL/GenBank/DDBJ whole genome shotgun (WGS) entry which is preliminary data.</text>
</comment>
<protein>
    <submittedName>
        <fullName evidence="2">Uncharacterized protein</fullName>
    </submittedName>
</protein>
<proteinExistence type="predicted"/>
<sequence length="116" mass="12419">MKFITALFLTAFLAFAVGIYGILPWWSFVVTSFLVSVAIHQRAVKAFLAGFLGLFILWVSLATMKDVANEHILSSKVAQILPLGGSFVVLILLTGVLGGLVSGLAALTGSFFRQSK</sequence>
<name>A0A8X8IEM1_9BACT</name>
<dbReference type="EMBL" id="FNNO01000003">
    <property type="protein sequence ID" value="SDW47649.1"/>
    <property type="molecule type" value="Genomic_DNA"/>
</dbReference>
<evidence type="ECO:0000313" key="2">
    <source>
        <dbReference type="EMBL" id="SDW47649.1"/>
    </source>
</evidence>
<feature type="transmembrane region" description="Helical" evidence="1">
    <location>
        <begin position="6"/>
        <end position="39"/>
    </location>
</feature>
<feature type="transmembrane region" description="Helical" evidence="1">
    <location>
        <begin position="84"/>
        <end position="107"/>
    </location>
</feature>
<organism evidence="2 3">
    <name type="scientific">Hydrobacter penzbergensis</name>
    <dbReference type="NCBI Taxonomy" id="1235997"/>
    <lineage>
        <taxon>Bacteria</taxon>
        <taxon>Pseudomonadati</taxon>
        <taxon>Bacteroidota</taxon>
        <taxon>Chitinophagia</taxon>
        <taxon>Chitinophagales</taxon>
        <taxon>Chitinophagaceae</taxon>
        <taxon>Hydrobacter</taxon>
    </lineage>
</organism>